<comment type="caution">
    <text evidence="2">The sequence shown here is derived from an EMBL/GenBank/DDBJ whole genome shotgun (WGS) entry which is preliminary data.</text>
</comment>
<dbReference type="GO" id="GO:0031419">
    <property type="term" value="F:cobalamin binding"/>
    <property type="evidence" value="ECO:0007669"/>
    <property type="project" value="InterPro"/>
</dbReference>
<keyword evidence="3" id="KW-1185">Reference proteome</keyword>
<gene>
    <name evidence="2" type="ORF">GCL60_10365</name>
</gene>
<dbReference type="EMBL" id="WFLM01000004">
    <property type="protein sequence ID" value="KAB8037572.1"/>
    <property type="molecule type" value="Genomic_DNA"/>
</dbReference>
<dbReference type="GO" id="GO:0046872">
    <property type="term" value="F:metal ion binding"/>
    <property type="evidence" value="ECO:0007669"/>
    <property type="project" value="InterPro"/>
</dbReference>
<accession>A0A6N6VQF2</accession>
<proteinExistence type="predicted"/>
<sequence length="265" mass="30478">MIRWCSYCAKFIGEKEPYHDYTITHGLCLKCKSKFSNKNTFDIIKLTEIQEFFSEIENQGRNGIIIAPEDVLKKGLSLGLQYSDVIMGIIQPIMRKIGNLFEKKQLSIEQEHLFSHFSNSIINLILSKISIDEFGKIENKIDVILICIEGNSHTIGIRFLDIVLKDAGVTSYVILYPLSEDELVNLIIKICPKAIAISIALEEHLIKLENFVYFLKNNPKINFSLKYMVGGNCLKNMKKNIEYIDYIDNSYDINNFINYLKSIKS</sequence>
<dbReference type="RefSeq" id="WP_153420653.1">
    <property type="nucleotide sequence ID" value="NZ_WFLM01000004.1"/>
</dbReference>
<evidence type="ECO:0000313" key="2">
    <source>
        <dbReference type="EMBL" id="KAB8037572.1"/>
    </source>
</evidence>
<dbReference type="PROSITE" id="PS51332">
    <property type="entry name" value="B12_BINDING"/>
    <property type="match status" value="1"/>
</dbReference>
<dbReference type="InterPro" id="IPR036724">
    <property type="entry name" value="Cobalamin-bd_sf"/>
</dbReference>
<organism evidence="2 3">
    <name type="scientific">Silvanigrella paludirubra</name>
    <dbReference type="NCBI Taxonomy" id="2499159"/>
    <lineage>
        <taxon>Bacteria</taxon>
        <taxon>Pseudomonadati</taxon>
        <taxon>Bdellovibrionota</taxon>
        <taxon>Oligoflexia</taxon>
        <taxon>Silvanigrellales</taxon>
        <taxon>Silvanigrellaceae</taxon>
        <taxon>Silvanigrella</taxon>
    </lineage>
</organism>
<dbReference type="Gene3D" id="3.40.50.280">
    <property type="entry name" value="Cobalamin-binding domain"/>
    <property type="match status" value="1"/>
</dbReference>
<dbReference type="InterPro" id="IPR006158">
    <property type="entry name" value="Cobalamin-bd"/>
</dbReference>
<dbReference type="AlphaFoldDB" id="A0A6N6VQF2"/>
<feature type="domain" description="B12-binding" evidence="1">
    <location>
        <begin position="140"/>
        <end position="265"/>
    </location>
</feature>
<dbReference type="OrthoDB" id="8249344at2"/>
<dbReference type="Pfam" id="PF02607">
    <property type="entry name" value="B12-binding_2"/>
    <property type="match status" value="1"/>
</dbReference>
<reference evidence="2 3" key="1">
    <citation type="submission" date="2019-10" db="EMBL/GenBank/DDBJ databases">
        <title>New species of Slilvanegrellaceae.</title>
        <authorList>
            <person name="Pitt A."/>
            <person name="Hahn M.W."/>
        </authorList>
    </citation>
    <scope>NUCLEOTIDE SEQUENCE [LARGE SCALE GENOMIC DNA]</scope>
    <source>
        <strain evidence="2 3">SP-Ram-0.45-NSY-1</strain>
    </source>
</reference>
<dbReference type="InterPro" id="IPR003759">
    <property type="entry name" value="Cbl-bd_cap"/>
</dbReference>
<evidence type="ECO:0000313" key="3">
    <source>
        <dbReference type="Proteomes" id="UP000437748"/>
    </source>
</evidence>
<name>A0A6N6VQF2_9BACT</name>
<dbReference type="Gene3D" id="1.10.1240.10">
    <property type="entry name" value="Methionine synthase domain"/>
    <property type="match status" value="1"/>
</dbReference>
<protein>
    <recommendedName>
        <fullName evidence="1">B12-binding domain-containing protein</fullName>
    </recommendedName>
</protein>
<dbReference type="Proteomes" id="UP000437748">
    <property type="component" value="Unassembled WGS sequence"/>
</dbReference>
<dbReference type="SUPFAM" id="SSF52242">
    <property type="entry name" value="Cobalamin (vitamin B12)-binding domain"/>
    <property type="match status" value="1"/>
</dbReference>
<dbReference type="Pfam" id="PF02310">
    <property type="entry name" value="B12-binding"/>
    <property type="match status" value="1"/>
</dbReference>
<dbReference type="InterPro" id="IPR036594">
    <property type="entry name" value="Meth_synthase_dom"/>
</dbReference>
<evidence type="ECO:0000259" key="1">
    <source>
        <dbReference type="PROSITE" id="PS51332"/>
    </source>
</evidence>